<feature type="transmembrane region" description="Helical" evidence="10">
    <location>
        <begin position="61"/>
        <end position="86"/>
    </location>
</feature>
<dbReference type="Pfam" id="PF02518">
    <property type="entry name" value="HATPase_c"/>
    <property type="match status" value="1"/>
</dbReference>
<evidence type="ECO:0000256" key="3">
    <source>
        <dbReference type="ARBA" id="ARBA00022553"/>
    </source>
</evidence>
<evidence type="ECO:0000256" key="1">
    <source>
        <dbReference type="ARBA" id="ARBA00000085"/>
    </source>
</evidence>
<dbReference type="PANTHER" id="PTHR24421:SF10">
    <property type="entry name" value="NITRATE_NITRITE SENSOR PROTEIN NARQ"/>
    <property type="match status" value="1"/>
</dbReference>
<feature type="transmembrane region" description="Helical" evidence="10">
    <location>
        <begin position="6"/>
        <end position="24"/>
    </location>
</feature>
<keyword evidence="4" id="KW-0808">Transferase</keyword>
<evidence type="ECO:0000313" key="14">
    <source>
        <dbReference type="Proteomes" id="UP000187412"/>
    </source>
</evidence>
<accession>A0ABX3HPX4</accession>
<keyword evidence="7" id="KW-0067">ATP-binding</keyword>
<dbReference type="Gene3D" id="3.30.565.10">
    <property type="entry name" value="Histidine kinase-like ATPase, C-terminal domain"/>
    <property type="match status" value="1"/>
</dbReference>
<dbReference type="Proteomes" id="UP000187412">
    <property type="component" value="Unassembled WGS sequence"/>
</dbReference>
<dbReference type="SUPFAM" id="SSF55874">
    <property type="entry name" value="ATPase domain of HSP90 chaperone/DNA topoisomerase II/histidine kinase"/>
    <property type="match status" value="1"/>
</dbReference>
<keyword evidence="10" id="KW-0812">Transmembrane</keyword>
<dbReference type="InterPro" id="IPR036890">
    <property type="entry name" value="HATPase_C_sf"/>
</dbReference>
<proteinExistence type="predicted"/>
<dbReference type="Gene3D" id="1.20.5.1930">
    <property type="match status" value="1"/>
</dbReference>
<feature type="transmembrane region" description="Helical" evidence="10">
    <location>
        <begin position="93"/>
        <end position="112"/>
    </location>
</feature>
<organism evidence="13 14">
    <name type="scientific">Paenibacillus borealis</name>
    <dbReference type="NCBI Taxonomy" id="160799"/>
    <lineage>
        <taxon>Bacteria</taxon>
        <taxon>Bacillati</taxon>
        <taxon>Bacillota</taxon>
        <taxon>Bacilli</taxon>
        <taxon>Bacillales</taxon>
        <taxon>Paenibacillaceae</taxon>
        <taxon>Paenibacillus</taxon>
    </lineage>
</organism>
<dbReference type="EC" id="2.7.13.3" evidence="2"/>
<evidence type="ECO:0000256" key="8">
    <source>
        <dbReference type="ARBA" id="ARBA00023012"/>
    </source>
</evidence>
<comment type="caution">
    <text evidence="13">The sequence shown here is derived from an EMBL/GenBank/DDBJ whole genome shotgun (WGS) entry which is preliminary data.</text>
</comment>
<comment type="catalytic activity">
    <reaction evidence="1">
        <text>ATP + protein L-histidine = ADP + protein N-phospho-L-histidine.</text>
        <dbReference type="EC" id="2.7.13.3"/>
    </reaction>
</comment>
<protein>
    <recommendedName>
        <fullName evidence="2">histidine kinase</fullName>
        <ecNumber evidence="2">2.7.13.3</ecNumber>
    </recommendedName>
</protein>
<keyword evidence="14" id="KW-1185">Reference proteome</keyword>
<keyword evidence="10" id="KW-1133">Transmembrane helix</keyword>
<dbReference type="InterPro" id="IPR003594">
    <property type="entry name" value="HATPase_dom"/>
</dbReference>
<dbReference type="InterPro" id="IPR050482">
    <property type="entry name" value="Sensor_HK_TwoCompSys"/>
</dbReference>
<evidence type="ECO:0000256" key="7">
    <source>
        <dbReference type="ARBA" id="ARBA00022840"/>
    </source>
</evidence>
<reference evidence="13 14" key="1">
    <citation type="submission" date="2016-10" db="EMBL/GenBank/DDBJ databases">
        <title>Paenibacillus species isolates.</title>
        <authorList>
            <person name="Beno S.M."/>
        </authorList>
    </citation>
    <scope>NUCLEOTIDE SEQUENCE [LARGE SCALE GENOMIC DNA]</scope>
    <source>
        <strain evidence="13 14">FSL H7-0744</strain>
    </source>
</reference>
<evidence type="ECO:0000256" key="5">
    <source>
        <dbReference type="ARBA" id="ARBA00022741"/>
    </source>
</evidence>
<name>A0ABX3HPX4_PAEBO</name>
<feature type="domain" description="Signal transduction histidine kinase subgroup 3 dimerisation and phosphoacceptor" evidence="12">
    <location>
        <begin position="181"/>
        <end position="244"/>
    </location>
</feature>
<evidence type="ECO:0000256" key="2">
    <source>
        <dbReference type="ARBA" id="ARBA00012438"/>
    </source>
</evidence>
<keyword evidence="5" id="KW-0547">Nucleotide-binding</keyword>
<gene>
    <name evidence="13" type="ORF">BSK56_05025</name>
</gene>
<evidence type="ECO:0000256" key="4">
    <source>
        <dbReference type="ARBA" id="ARBA00022679"/>
    </source>
</evidence>
<keyword evidence="3" id="KW-0597">Phosphoprotein</keyword>
<dbReference type="Pfam" id="PF07730">
    <property type="entry name" value="HisKA_3"/>
    <property type="match status" value="1"/>
</dbReference>
<evidence type="ECO:0000313" key="13">
    <source>
        <dbReference type="EMBL" id="OMD51240.1"/>
    </source>
</evidence>
<evidence type="ECO:0000256" key="9">
    <source>
        <dbReference type="SAM" id="MobiDB-lite"/>
    </source>
</evidence>
<dbReference type="EMBL" id="MPTB01000005">
    <property type="protein sequence ID" value="OMD51240.1"/>
    <property type="molecule type" value="Genomic_DNA"/>
</dbReference>
<keyword evidence="6" id="KW-0418">Kinase</keyword>
<feature type="transmembrane region" description="Helical" evidence="10">
    <location>
        <begin position="118"/>
        <end position="136"/>
    </location>
</feature>
<sequence length="384" mass="43866">MIKELNSLRYGLILLPAAITIYVYDYADYELFTLHFLLLLLVVTLEYRLPKSLPLLSCIELLFTAWLCRQYGTLMIFPAISALLHYSRQQSKAVSVVFTYVHLAVLNIAFSQSTPVEWGVMNLTFLLAVFLNVLLLRTGRGREETQFLYDELRRKHFELEEARSRLLQFTSQVENAAQSEERVRISRQLHDDIGHRLIRVKMMVEAAIHTLPAAPESGMKMMDQIRDQLAASMDDMRAAVRRINYAPQLEGAYALDRLLEEIGRDTGIETTYSIHGYPYPLYPSTQVVLYRNAQEAITNALRHGKAAAVWITLSYSEQEVKMEVGNNGKRPEGDQLRRMQGSGGMGLKGMTERTNLIGGTLELRTEPQFTAITRLPVYRQAEIR</sequence>
<evidence type="ECO:0000259" key="11">
    <source>
        <dbReference type="Pfam" id="PF02518"/>
    </source>
</evidence>
<dbReference type="CDD" id="cd16917">
    <property type="entry name" value="HATPase_UhpB-NarQ-NarX-like"/>
    <property type="match status" value="1"/>
</dbReference>
<keyword evidence="8" id="KW-0902">Two-component regulatory system</keyword>
<dbReference type="RefSeq" id="WP_076109605.1">
    <property type="nucleotide sequence ID" value="NZ_MPTB01000005.1"/>
</dbReference>
<feature type="region of interest" description="Disordered" evidence="9">
    <location>
        <begin position="325"/>
        <end position="349"/>
    </location>
</feature>
<feature type="domain" description="Histidine kinase/HSP90-like ATPase" evidence="11">
    <location>
        <begin position="289"/>
        <end position="377"/>
    </location>
</feature>
<evidence type="ECO:0000259" key="12">
    <source>
        <dbReference type="Pfam" id="PF07730"/>
    </source>
</evidence>
<dbReference type="PANTHER" id="PTHR24421">
    <property type="entry name" value="NITRATE/NITRITE SENSOR PROTEIN NARX-RELATED"/>
    <property type="match status" value="1"/>
</dbReference>
<evidence type="ECO:0000256" key="10">
    <source>
        <dbReference type="SAM" id="Phobius"/>
    </source>
</evidence>
<evidence type="ECO:0000256" key="6">
    <source>
        <dbReference type="ARBA" id="ARBA00022777"/>
    </source>
</evidence>
<keyword evidence="10" id="KW-0472">Membrane</keyword>
<dbReference type="InterPro" id="IPR011712">
    <property type="entry name" value="Sig_transdc_His_kin_sub3_dim/P"/>
</dbReference>